<name>A0ABN6UMI8_9GAMM</name>
<evidence type="ECO:0000313" key="2">
    <source>
        <dbReference type="Proteomes" id="UP001317822"/>
    </source>
</evidence>
<accession>A0ABN6UMI8</accession>
<dbReference type="EMBL" id="AP027041">
    <property type="protein sequence ID" value="BDU17569.1"/>
    <property type="molecule type" value="Genomic_DNA"/>
</dbReference>
<reference evidence="1 2" key="1">
    <citation type="journal article" date="2023" name="Int. J. Syst. Evol. Microbiol.">
        <title>Physiological and genomic analyses of cobalamin (vitamin B12)-auxotrophy of Lysobacter auxotrophicus sp. nov., a methionine-auxotrophic chitinolytic bacterium isolated from chitin-treated soil.</title>
        <authorList>
            <person name="Saito A."/>
            <person name="Dohra H."/>
            <person name="Hamada M."/>
            <person name="Moriuchi R."/>
            <person name="Kotsuchibashi Y."/>
            <person name="Mori K."/>
        </authorList>
    </citation>
    <scope>NUCLEOTIDE SEQUENCE [LARGE SCALE GENOMIC DNA]</scope>
    <source>
        <strain evidence="1 2">5-21a</strain>
    </source>
</reference>
<gene>
    <name evidence="1" type="ORF">LA521A_27700</name>
</gene>
<protein>
    <submittedName>
        <fullName evidence="1">Uncharacterized protein</fullName>
    </submittedName>
</protein>
<organism evidence="1 2">
    <name type="scientific">Lysobacter auxotrophicus</name>
    <dbReference type="NCBI Taxonomy" id="2992573"/>
    <lineage>
        <taxon>Bacteria</taxon>
        <taxon>Pseudomonadati</taxon>
        <taxon>Pseudomonadota</taxon>
        <taxon>Gammaproteobacteria</taxon>
        <taxon>Lysobacterales</taxon>
        <taxon>Lysobacteraceae</taxon>
        <taxon>Lysobacter</taxon>
    </lineage>
</organism>
<evidence type="ECO:0000313" key="1">
    <source>
        <dbReference type="EMBL" id="BDU17569.1"/>
    </source>
</evidence>
<proteinExistence type="predicted"/>
<dbReference type="RefSeq" id="WP_281779495.1">
    <property type="nucleotide sequence ID" value="NZ_AP027041.1"/>
</dbReference>
<dbReference type="Proteomes" id="UP001317822">
    <property type="component" value="Chromosome"/>
</dbReference>
<sequence length="86" mass="9589">MDLLLEIEDRFALAGQGLALTPDLSRPHSEDGESYSVLVERPDGSSLTAKARVRLVHFRLVGYKLVLFLAESHEDEIPVGSKVWKL</sequence>
<keyword evidence="2" id="KW-1185">Reference proteome</keyword>